<dbReference type="InterPro" id="IPR015590">
    <property type="entry name" value="Aldehyde_DH_dom"/>
</dbReference>
<dbReference type="AlphaFoldDB" id="A0A099K739"/>
<sequence length="475" mass="51432">MDNVEHSDVAENNKVPETLDVVNPYDQTYIESIATVIWGDIDKYLSTAHQLYKDCNQWIPAFERVSILKKAAVLISQRADELAFLIANEGGKPLADARVEVTRAIDGVELCAKEISKLIGSQIPMDLTQAGAGRIAFTTKEPIGVVVAVSAFNHPLNLIVHQVAPAVAAGCPVLVKPARDTPLSCKAFVDILHEAGLPPQWCRFVACDISTSEKMITDPRVAFFSFIGSANIGWMLRSKLAPGTRCALEHGGVAPVIIDESADIDAMIPSLLKGGFYHSGQVCVSVQRIYAPKDKAKNIAQLLAEGAAKLIVGNAIDEKTECGPLIRPKEVDRVEEWVDEAVAAGAILMTGGKRLGESTYAPTVLFEPPANAKVSTMEIFGPVVCVYGYDDIDEAIEQANSLDYAFQAAVFTKNLDIATKAIRELDATAVMVNDHTAFRVDWMPFAGRKHSGYNTGGIAYTMHDMSQDKMAVIKL</sequence>
<evidence type="ECO:0000313" key="4">
    <source>
        <dbReference type="EMBL" id="KGJ86589.1"/>
    </source>
</evidence>
<reference evidence="4 5" key="1">
    <citation type="submission" date="2014-08" db="EMBL/GenBank/DDBJ databases">
        <title>Genomic and Phenotypic Diversity of Colwellia psychrerythraea strains from Disparate Marine Basins.</title>
        <authorList>
            <person name="Techtmann S.M."/>
            <person name="Stelling S.C."/>
            <person name="Utturkar S.M."/>
            <person name="Alshibli N."/>
            <person name="Harris A."/>
            <person name="Brown S.D."/>
            <person name="Hazen T.C."/>
        </authorList>
    </citation>
    <scope>NUCLEOTIDE SEQUENCE [LARGE SCALE GENOMIC DNA]</scope>
    <source>
        <strain evidence="4 5">ND2E</strain>
    </source>
</reference>
<keyword evidence="2 4" id="KW-0560">Oxidoreductase</keyword>
<proteinExistence type="inferred from homology"/>
<feature type="domain" description="Aldehyde dehydrogenase" evidence="3">
    <location>
        <begin position="17"/>
        <end position="469"/>
    </location>
</feature>
<dbReference type="PANTHER" id="PTHR42991">
    <property type="entry name" value="ALDEHYDE DEHYDROGENASE"/>
    <property type="match status" value="1"/>
</dbReference>
<dbReference type="InterPro" id="IPR051020">
    <property type="entry name" value="ALDH-related_metabolic_enz"/>
</dbReference>
<name>A0A099K739_COLPS</name>
<protein>
    <submittedName>
        <fullName evidence="4">Lactaldehyde dehydrogenase</fullName>
        <ecNumber evidence="4">1.2.1.22</ecNumber>
    </submittedName>
</protein>
<dbReference type="PATRIC" id="fig|28229.4.peg.4253"/>
<evidence type="ECO:0000256" key="2">
    <source>
        <dbReference type="ARBA" id="ARBA00023002"/>
    </source>
</evidence>
<evidence type="ECO:0000259" key="3">
    <source>
        <dbReference type="Pfam" id="PF00171"/>
    </source>
</evidence>
<dbReference type="InterPro" id="IPR016162">
    <property type="entry name" value="Ald_DH_N"/>
</dbReference>
<accession>A0A099K739</accession>
<dbReference type="InterPro" id="IPR016163">
    <property type="entry name" value="Ald_DH_C"/>
</dbReference>
<dbReference type="Proteomes" id="UP000029843">
    <property type="component" value="Unassembled WGS sequence"/>
</dbReference>
<dbReference type="EC" id="1.2.1.22" evidence="4"/>
<dbReference type="Gene3D" id="3.40.309.10">
    <property type="entry name" value="Aldehyde Dehydrogenase, Chain A, domain 2"/>
    <property type="match status" value="1"/>
</dbReference>
<dbReference type="EMBL" id="JQED01000056">
    <property type="protein sequence ID" value="KGJ86589.1"/>
    <property type="molecule type" value="Genomic_DNA"/>
</dbReference>
<organism evidence="4 5">
    <name type="scientific">Colwellia psychrerythraea</name>
    <name type="common">Vibrio psychroerythus</name>
    <dbReference type="NCBI Taxonomy" id="28229"/>
    <lineage>
        <taxon>Bacteria</taxon>
        <taxon>Pseudomonadati</taxon>
        <taxon>Pseudomonadota</taxon>
        <taxon>Gammaproteobacteria</taxon>
        <taxon>Alteromonadales</taxon>
        <taxon>Colwelliaceae</taxon>
        <taxon>Colwellia</taxon>
    </lineage>
</organism>
<dbReference type="GO" id="GO:0008911">
    <property type="term" value="F:lactaldehyde dehydrogenase (NAD+) activity"/>
    <property type="evidence" value="ECO:0007669"/>
    <property type="project" value="UniProtKB-EC"/>
</dbReference>
<dbReference type="PANTHER" id="PTHR42991:SF1">
    <property type="entry name" value="ALDEHYDE DEHYDROGENASE"/>
    <property type="match status" value="1"/>
</dbReference>
<comment type="caution">
    <text evidence="4">The sequence shown here is derived from an EMBL/GenBank/DDBJ whole genome shotgun (WGS) entry which is preliminary data.</text>
</comment>
<gene>
    <name evidence="4" type="ORF">ND2E_0761</name>
</gene>
<dbReference type="RefSeq" id="WP_052057029.1">
    <property type="nucleotide sequence ID" value="NZ_JQED01000056.1"/>
</dbReference>
<evidence type="ECO:0000313" key="5">
    <source>
        <dbReference type="Proteomes" id="UP000029843"/>
    </source>
</evidence>
<evidence type="ECO:0000256" key="1">
    <source>
        <dbReference type="ARBA" id="ARBA00009986"/>
    </source>
</evidence>
<dbReference type="SUPFAM" id="SSF53720">
    <property type="entry name" value="ALDH-like"/>
    <property type="match status" value="1"/>
</dbReference>
<dbReference type="OrthoDB" id="9812625at2"/>
<dbReference type="CDD" id="cd07148">
    <property type="entry name" value="ALDH_RL0313"/>
    <property type="match status" value="1"/>
</dbReference>
<dbReference type="Gene3D" id="3.40.605.10">
    <property type="entry name" value="Aldehyde Dehydrogenase, Chain A, domain 1"/>
    <property type="match status" value="1"/>
</dbReference>
<dbReference type="Pfam" id="PF00171">
    <property type="entry name" value="Aldedh"/>
    <property type="match status" value="1"/>
</dbReference>
<comment type="similarity">
    <text evidence="1">Belongs to the aldehyde dehydrogenase family.</text>
</comment>
<dbReference type="InterPro" id="IPR016161">
    <property type="entry name" value="Ald_DH/histidinol_DH"/>
</dbReference>